<sequence>MPEGAAALLFFALLPAFRNSVALRQKLTYIGVCILAFRYFHADTGSASPHFRTAQRCDKPRLRPVL</sequence>
<dbReference type="AlphaFoldDB" id="A0A508WZ35"/>
<accession>A0A508WZ35</accession>
<reference evidence="1" key="1">
    <citation type="submission" date="2019-06" db="EMBL/GenBank/DDBJ databases">
        <authorList>
            <person name="Le Quere A."/>
            <person name="Colella S."/>
        </authorList>
    </citation>
    <scope>NUCLEOTIDE SEQUENCE</scope>
    <source>
        <strain evidence="1">EmedicaeMD41</strain>
    </source>
</reference>
<organism evidence="1">
    <name type="scientific">Sinorhizobium medicae</name>
    <dbReference type="NCBI Taxonomy" id="110321"/>
    <lineage>
        <taxon>Bacteria</taxon>
        <taxon>Pseudomonadati</taxon>
        <taxon>Pseudomonadota</taxon>
        <taxon>Alphaproteobacteria</taxon>
        <taxon>Hyphomicrobiales</taxon>
        <taxon>Rhizobiaceae</taxon>
        <taxon>Sinorhizobium/Ensifer group</taxon>
        <taxon>Sinorhizobium</taxon>
    </lineage>
</organism>
<evidence type="ECO:0000313" key="1">
    <source>
        <dbReference type="EMBL" id="VTZ62788.1"/>
    </source>
</evidence>
<gene>
    <name evidence="1" type="ORF">EMEDMD4_440102</name>
</gene>
<name>A0A508WZ35_9HYPH</name>
<proteinExistence type="predicted"/>
<dbReference type="EMBL" id="CABFNB010000111">
    <property type="protein sequence ID" value="VTZ62788.1"/>
    <property type="molecule type" value="Genomic_DNA"/>
</dbReference>
<dbReference type="Proteomes" id="UP000507954">
    <property type="component" value="Unassembled WGS sequence"/>
</dbReference>
<protein>
    <submittedName>
        <fullName evidence="1">Uncharacterized protein</fullName>
    </submittedName>
</protein>